<evidence type="ECO:0000313" key="2">
    <source>
        <dbReference type="Proteomes" id="UP000789920"/>
    </source>
</evidence>
<gene>
    <name evidence="1" type="ORF">RPERSI_LOCUS33107</name>
</gene>
<dbReference type="Proteomes" id="UP000789920">
    <property type="component" value="Unassembled WGS sequence"/>
</dbReference>
<comment type="caution">
    <text evidence="1">The sequence shown here is derived from an EMBL/GenBank/DDBJ whole genome shotgun (WGS) entry which is preliminary data.</text>
</comment>
<organism evidence="1 2">
    <name type="scientific">Racocetra persica</name>
    <dbReference type="NCBI Taxonomy" id="160502"/>
    <lineage>
        <taxon>Eukaryota</taxon>
        <taxon>Fungi</taxon>
        <taxon>Fungi incertae sedis</taxon>
        <taxon>Mucoromycota</taxon>
        <taxon>Glomeromycotina</taxon>
        <taxon>Glomeromycetes</taxon>
        <taxon>Diversisporales</taxon>
        <taxon>Gigasporaceae</taxon>
        <taxon>Racocetra</taxon>
    </lineage>
</organism>
<feature type="non-terminal residue" evidence="1">
    <location>
        <position position="1"/>
    </location>
</feature>
<evidence type="ECO:0000313" key="1">
    <source>
        <dbReference type="EMBL" id="CAG8844200.1"/>
    </source>
</evidence>
<accession>A0ACA9SP40</accession>
<keyword evidence="2" id="KW-1185">Reference proteome</keyword>
<name>A0ACA9SP40_9GLOM</name>
<dbReference type="EMBL" id="CAJVQC010141534">
    <property type="protein sequence ID" value="CAG8844200.1"/>
    <property type="molecule type" value="Genomic_DNA"/>
</dbReference>
<sequence>FIVVFDVIVNVMPNVKGRVWFSIKPPKSGILYSQGGHSIFEQIEKEPLSKVLSLYNISKPNRSPSVMSTFVVRFPLTHIFAPRKKVSGITFRFSVAKVGASEH</sequence>
<proteinExistence type="predicted"/>
<protein>
    <submittedName>
        <fullName evidence="1">7400_t:CDS:1</fullName>
    </submittedName>
</protein>
<reference evidence="1" key="1">
    <citation type="submission" date="2021-06" db="EMBL/GenBank/DDBJ databases">
        <authorList>
            <person name="Kallberg Y."/>
            <person name="Tangrot J."/>
            <person name="Rosling A."/>
        </authorList>
    </citation>
    <scope>NUCLEOTIDE SEQUENCE</scope>
    <source>
        <strain evidence="1">MA461A</strain>
    </source>
</reference>
<feature type="non-terminal residue" evidence="1">
    <location>
        <position position="103"/>
    </location>
</feature>